<dbReference type="GO" id="GO:0016614">
    <property type="term" value="F:oxidoreductase activity, acting on CH-OH group of donors"/>
    <property type="evidence" value="ECO:0007669"/>
    <property type="project" value="InterPro"/>
</dbReference>
<reference evidence="2" key="1">
    <citation type="submission" date="2022-12" db="EMBL/GenBank/DDBJ databases">
        <authorList>
            <person name="Petersen C."/>
        </authorList>
    </citation>
    <scope>NUCLEOTIDE SEQUENCE</scope>
    <source>
        <strain evidence="2">IBT 17660</strain>
    </source>
</reference>
<keyword evidence="3" id="KW-1185">Reference proteome</keyword>
<protein>
    <submittedName>
        <fullName evidence="2">Glucose dehydrogenase</fullName>
    </submittedName>
</protein>
<proteinExistence type="predicted"/>
<dbReference type="Gene3D" id="3.50.50.60">
    <property type="entry name" value="FAD/NAD(P)-binding domain"/>
    <property type="match status" value="1"/>
</dbReference>
<dbReference type="Gene3D" id="3.30.410.40">
    <property type="match status" value="1"/>
</dbReference>
<dbReference type="InterPro" id="IPR036188">
    <property type="entry name" value="FAD/NAD-bd_sf"/>
</dbReference>
<dbReference type="Pfam" id="PF05199">
    <property type="entry name" value="GMC_oxred_C"/>
    <property type="match status" value="1"/>
</dbReference>
<dbReference type="AlphaFoldDB" id="A0A9W9WH74"/>
<reference evidence="2" key="2">
    <citation type="journal article" date="2023" name="IMA Fungus">
        <title>Comparative genomic study of the Penicillium genus elucidates a diverse pangenome and 15 lateral gene transfer events.</title>
        <authorList>
            <person name="Petersen C."/>
            <person name="Sorensen T."/>
            <person name="Nielsen M.R."/>
            <person name="Sondergaard T.E."/>
            <person name="Sorensen J.L."/>
            <person name="Fitzpatrick D.A."/>
            <person name="Frisvad J.C."/>
            <person name="Nielsen K.L."/>
        </authorList>
    </citation>
    <scope>NUCLEOTIDE SEQUENCE</scope>
    <source>
        <strain evidence="2">IBT 17660</strain>
    </source>
</reference>
<dbReference type="OrthoDB" id="269227at2759"/>
<sequence length="88" mass="9660">MQVLLDTHTLTDYIEAEVPPHEMSPLSSQSPSEDFQVHIRASGMAHNHSAGTAAAMETMVYPDPRVYRVQNPRVLDASVLPVGINGYL</sequence>
<name>A0A9W9WH74_9EURO</name>
<evidence type="ECO:0000259" key="1">
    <source>
        <dbReference type="Pfam" id="PF05199"/>
    </source>
</evidence>
<evidence type="ECO:0000313" key="3">
    <source>
        <dbReference type="Proteomes" id="UP001147760"/>
    </source>
</evidence>
<feature type="domain" description="Glucose-methanol-choline oxidoreductase C-terminal" evidence="1">
    <location>
        <begin position="12"/>
        <end position="85"/>
    </location>
</feature>
<comment type="caution">
    <text evidence="2">The sequence shown here is derived from an EMBL/GenBank/DDBJ whole genome shotgun (WGS) entry which is preliminary data.</text>
</comment>
<accession>A0A9W9WH74</accession>
<gene>
    <name evidence="2" type="ORF">N7530_011373</name>
</gene>
<evidence type="ECO:0000313" key="2">
    <source>
        <dbReference type="EMBL" id="KAJ5459429.1"/>
    </source>
</evidence>
<dbReference type="InterPro" id="IPR007867">
    <property type="entry name" value="GMC_OxRtase_C"/>
</dbReference>
<organism evidence="2 3">
    <name type="scientific">Penicillium desertorum</name>
    <dbReference type="NCBI Taxonomy" id="1303715"/>
    <lineage>
        <taxon>Eukaryota</taxon>
        <taxon>Fungi</taxon>
        <taxon>Dikarya</taxon>
        <taxon>Ascomycota</taxon>
        <taxon>Pezizomycotina</taxon>
        <taxon>Eurotiomycetes</taxon>
        <taxon>Eurotiomycetidae</taxon>
        <taxon>Eurotiales</taxon>
        <taxon>Aspergillaceae</taxon>
        <taxon>Penicillium</taxon>
    </lineage>
</organism>
<dbReference type="Proteomes" id="UP001147760">
    <property type="component" value="Unassembled WGS sequence"/>
</dbReference>
<dbReference type="EMBL" id="JAPWDO010000008">
    <property type="protein sequence ID" value="KAJ5459429.1"/>
    <property type="molecule type" value="Genomic_DNA"/>
</dbReference>